<name>A0AAE1HTD5_9NEOP</name>
<dbReference type="InterPro" id="IPR009053">
    <property type="entry name" value="Prefoldin"/>
</dbReference>
<dbReference type="GO" id="GO:0019212">
    <property type="term" value="F:phosphatase inhibitor activity"/>
    <property type="evidence" value="ECO:0007669"/>
    <property type="project" value="TreeGrafter"/>
</dbReference>
<dbReference type="GO" id="GO:0005634">
    <property type="term" value="C:nucleus"/>
    <property type="evidence" value="ECO:0007669"/>
    <property type="project" value="UniProtKB-SubCell"/>
</dbReference>
<dbReference type="SUPFAM" id="SSF46579">
    <property type="entry name" value="Prefoldin"/>
    <property type="match status" value="1"/>
</dbReference>
<feature type="region of interest" description="Disordered" evidence="5">
    <location>
        <begin position="287"/>
        <end position="307"/>
    </location>
</feature>
<reference evidence="6" key="2">
    <citation type="journal article" date="2023" name="BMC Genomics">
        <title>Pest status, molecular evolution, and epigenetic factors derived from the genome assembly of Frankliniella fusca, a thysanopteran phytovirus vector.</title>
        <authorList>
            <person name="Catto M.A."/>
            <person name="Labadie P.E."/>
            <person name="Jacobson A.L."/>
            <person name="Kennedy G.G."/>
            <person name="Srinivasan R."/>
            <person name="Hunt B.G."/>
        </authorList>
    </citation>
    <scope>NUCLEOTIDE SEQUENCE</scope>
    <source>
        <strain evidence="6">PL_HMW_Pooled</strain>
    </source>
</reference>
<dbReference type="GO" id="GO:0003714">
    <property type="term" value="F:transcription corepressor activity"/>
    <property type="evidence" value="ECO:0007669"/>
    <property type="project" value="TreeGrafter"/>
</dbReference>
<evidence type="ECO:0000256" key="2">
    <source>
        <dbReference type="ARBA" id="ARBA00023242"/>
    </source>
</evidence>
<comment type="similarity">
    <text evidence="3">Belongs to the RNA polymerase II subunit 5-mediating protein family.</text>
</comment>
<dbReference type="PANTHER" id="PTHR15111">
    <property type="entry name" value="RNA POLYMERASE II SUBUNIT 5-MEDIATING PROTEIN NNX3"/>
    <property type="match status" value="1"/>
</dbReference>
<feature type="compositionally biased region" description="Basic and acidic residues" evidence="5">
    <location>
        <begin position="289"/>
        <end position="299"/>
    </location>
</feature>
<proteinExistence type="inferred from homology"/>
<feature type="compositionally biased region" description="Low complexity" evidence="5">
    <location>
        <begin position="403"/>
        <end position="419"/>
    </location>
</feature>
<sequence length="507" mass="57971">MLLAVTISNMSLHHPSMSSNSSPFHPHMPDKETLWQQTYLEAFQKNYESVQRWTRWKEDHEAVKTALSSLPDKLSHEVVIPFGSKALVKAKLVHTNEILTSIGGSYFVKQSAKQGIDLCNRRISDSEEMLKKLEGERSLLSNRQTLPKLEEAFPNEDTKEIIEEYNEETEAEWRRQHRKKEAEYRKQLADLREKHRENPSIQTEEDIFRRLDELELEEELNDELERLHAEYEADYENNDEEDDGESSEGEETEDSDNGDSVKIMPNVTMQNDAFPKVEAEIDSISSSLDQREYTDEVHLSKSSKPLYLPSSSLTPLEAFGENPCGNFDSSKKNRRISFADESQQLTVLSKEETEEEKLDENIFIRFQHSEEALKPSSTKSNSSTGQDDAPLYLTPADIYNSYKSNLKSPPKSILKKSSSYPDKFQNQKRDKEIPTSVSFGGGFAFSSLEEDDNVLPTYQQARDISHLPPVLCDVQESGTKQQVAVAQESTQRPVSRFKQARQGGKKQ</sequence>
<dbReference type="CDD" id="cd23159">
    <property type="entry name" value="Prefoldin_URI1"/>
    <property type="match status" value="1"/>
</dbReference>
<feature type="region of interest" description="Disordered" evidence="5">
    <location>
        <begin position="482"/>
        <end position="507"/>
    </location>
</feature>
<dbReference type="InterPro" id="IPR004127">
    <property type="entry name" value="Prefoldin_subunit_alpha"/>
</dbReference>
<evidence type="ECO:0000256" key="5">
    <source>
        <dbReference type="SAM" id="MobiDB-lite"/>
    </source>
</evidence>
<reference evidence="6" key="1">
    <citation type="submission" date="2021-07" db="EMBL/GenBank/DDBJ databases">
        <authorList>
            <person name="Catto M.A."/>
            <person name="Jacobson A."/>
            <person name="Kennedy G."/>
            <person name="Labadie P."/>
            <person name="Hunt B.G."/>
            <person name="Srinivasan R."/>
        </authorList>
    </citation>
    <scope>NUCLEOTIDE SEQUENCE</scope>
    <source>
        <strain evidence="6">PL_HMW_Pooled</strain>
        <tissue evidence="6">Head</tissue>
    </source>
</reference>
<feature type="compositionally biased region" description="Polar residues" evidence="5">
    <location>
        <begin position="482"/>
        <end position="493"/>
    </location>
</feature>
<dbReference type="Gene3D" id="1.10.287.370">
    <property type="match status" value="1"/>
</dbReference>
<dbReference type="PANTHER" id="PTHR15111:SF0">
    <property type="entry name" value="UNCONVENTIONAL PREFOLDIN RPB5 INTERACTOR 1"/>
    <property type="match status" value="1"/>
</dbReference>
<protein>
    <submittedName>
        <fullName evidence="6">Unconventional prefoldin RPB5 interactor-like protein</fullName>
    </submittedName>
</protein>
<dbReference type="Pfam" id="PF02996">
    <property type="entry name" value="Prefoldin"/>
    <property type="match status" value="1"/>
</dbReference>
<gene>
    <name evidence="6" type="ORF">KUF71_015420</name>
</gene>
<feature type="region of interest" description="Disordered" evidence="5">
    <location>
        <begin position="338"/>
        <end position="437"/>
    </location>
</feature>
<evidence type="ECO:0000313" key="6">
    <source>
        <dbReference type="EMBL" id="KAK3927114.1"/>
    </source>
</evidence>
<feature type="compositionally biased region" description="Basic and acidic residues" evidence="5">
    <location>
        <begin position="359"/>
        <end position="373"/>
    </location>
</feature>
<feature type="coiled-coil region" evidence="4">
    <location>
        <begin position="116"/>
        <end position="143"/>
    </location>
</feature>
<evidence type="ECO:0000256" key="1">
    <source>
        <dbReference type="ARBA" id="ARBA00004123"/>
    </source>
</evidence>
<comment type="caution">
    <text evidence="6">The sequence shown here is derived from an EMBL/GenBank/DDBJ whole genome shotgun (WGS) entry which is preliminary data.</text>
</comment>
<dbReference type="InterPro" id="IPR052255">
    <property type="entry name" value="RNA_pol_II_subunit5-mediator"/>
</dbReference>
<feature type="compositionally biased region" description="Polar residues" evidence="5">
    <location>
        <begin position="375"/>
        <end position="386"/>
    </location>
</feature>
<comment type="subcellular location">
    <subcellularLocation>
        <location evidence="1">Nucleus</location>
    </subcellularLocation>
</comment>
<feature type="compositionally biased region" description="Acidic residues" evidence="5">
    <location>
        <begin position="232"/>
        <end position="257"/>
    </location>
</feature>
<feature type="region of interest" description="Disordered" evidence="5">
    <location>
        <begin position="231"/>
        <end position="266"/>
    </location>
</feature>
<keyword evidence="2" id="KW-0539">Nucleus</keyword>
<evidence type="ECO:0000256" key="4">
    <source>
        <dbReference type="SAM" id="Coils"/>
    </source>
</evidence>
<dbReference type="GO" id="GO:0000122">
    <property type="term" value="P:negative regulation of transcription by RNA polymerase II"/>
    <property type="evidence" value="ECO:0007669"/>
    <property type="project" value="TreeGrafter"/>
</dbReference>
<dbReference type="Proteomes" id="UP001219518">
    <property type="component" value="Unassembled WGS sequence"/>
</dbReference>
<dbReference type="EMBL" id="JAHWGI010001278">
    <property type="protein sequence ID" value="KAK3927114.1"/>
    <property type="molecule type" value="Genomic_DNA"/>
</dbReference>
<organism evidence="6 7">
    <name type="scientific">Frankliniella fusca</name>
    <dbReference type="NCBI Taxonomy" id="407009"/>
    <lineage>
        <taxon>Eukaryota</taxon>
        <taxon>Metazoa</taxon>
        <taxon>Ecdysozoa</taxon>
        <taxon>Arthropoda</taxon>
        <taxon>Hexapoda</taxon>
        <taxon>Insecta</taxon>
        <taxon>Pterygota</taxon>
        <taxon>Neoptera</taxon>
        <taxon>Paraneoptera</taxon>
        <taxon>Thysanoptera</taxon>
        <taxon>Terebrantia</taxon>
        <taxon>Thripoidea</taxon>
        <taxon>Thripidae</taxon>
        <taxon>Frankliniella</taxon>
    </lineage>
</organism>
<dbReference type="GO" id="GO:0003682">
    <property type="term" value="F:chromatin binding"/>
    <property type="evidence" value="ECO:0007669"/>
    <property type="project" value="TreeGrafter"/>
</dbReference>
<evidence type="ECO:0000256" key="3">
    <source>
        <dbReference type="ARBA" id="ARBA00038295"/>
    </source>
</evidence>
<dbReference type="AlphaFoldDB" id="A0AAE1HTD5"/>
<keyword evidence="4" id="KW-0175">Coiled coil</keyword>
<evidence type="ECO:0000313" key="7">
    <source>
        <dbReference type="Proteomes" id="UP001219518"/>
    </source>
</evidence>
<accession>A0AAE1HTD5</accession>
<keyword evidence="7" id="KW-1185">Reference proteome</keyword>